<gene>
    <name evidence="3" type="ORF">ACFQ2J_14785</name>
</gene>
<dbReference type="RefSeq" id="WP_386062095.1">
    <property type="nucleotide sequence ID" value="NZ_JBHTKL010000005.1"/>
</dbReference>
<dbReference type="Pfam" id="PF01882">
    <property type="entry name" value="DUF58"/>
    <property type="match status" value="1"/>
</dbReference>
<dbReference type="PANTHER" id="PTHR34351:SF2">
    <property type="entry name" value="DUF58 DOMAIN-CONTAINING PROTEIN"/>
    <property type="match status" value="1"/>
</dbReference>
<reference evidence="4" key="1">
    <citation type="journal article" date="2019" name="Int. J. Syst. Evol. Microbiol.">
        <title>The Global Catalogue of Microorganisms (GCM) 10K type strain sequencing project: providing services to taxonomists for standard genome sequencing and annotation.</title>
        <authorList>
            <consortium name="The Broad Institute Genomics Platform"/>
            <consortium name="The Broad Institute Genome Sequencing Center for Infectious Disease"/>
            <person name="Wu L."/>
            <person name="Ma J."/>
        </authorList>
    </citation>
    <scope>NUCLEOTIDE SEQUENCE [LARGE SCALE GENOMIC DNA]</scope>
    <source>
        <strain evidence="4">CCUG 56607</strain>
    </source>
</reference>
<evidence type="ECO:0000256" key="1">
    <source>
        <dbReference type="SAM" id="Phobius"/>
    </source>
</evidence>
<feature type="transmembrane region" description="Helical" evidence="1">
    <location>
        <begin position="20"/>
        <end position="51"/>
    </location>
</feature>
<name>A0ABW3L567_9BACI</name>
<sequence length="403" mass="46341">MKQWKKELPLQHRKNYDTYYTGIAISAILAIIMAAPVMFVLTGILSAFVIFNKLYDRFAGEGLELLNPKRTIRMFPGDQADLSLTFKNNSSVPILNGKINFSCGSVVKPLEKGLESDRNGRYRYPLHLLKKGESTIRIPFHATSRGTVNIQHVTYEFPHLVNFHTIFMKFTPWMRTEFIVYPQPKTVHGLEEANYLAEGNQTAVFSPFEDVLTPTGTRDYVSSDPFHRIHWKASAKQQQLQTKVLEKKVDYTWAILLNTTETTRLGNTFVSTKLEDLLSYATYLCHVAAKKGYASELHLSSRRPGKVPYFHLPAGEGNQHLKHSLELLARVRNDHAYMNFKEMLHRFDHHIHKPMSIIIMGEWTEETSFYAAKWKAKGMRVFHVIPKEDHAVMTLGRQKEVMG</sequence>
<keyword evidence="1" id="KW-1133">Transmembrane helix</keyword>
<evidence type="ECO:0000313" key="4">
    <source>
        <dbReference type="Proteomes" id="UP001596990"/>
    </source>
</evidence>
<keyword evidence="1" id="KW-0812">Transmembrane</keyword>
<keyword evidence="4" id="KW-1185">Reference proteome</keyword>
<evidence type="ECO:0000313" key="3">
    <source>
        <dbReference type="EMBL" id="MFD1020451.1"/>
    </source>
</evidence>
<dbReference type="PANTHER" id="PTHR34351">
    <property type="entry name" value="SLR1927 PROTEIN-RELATED"/>
    <property type="match status" value="1"/>
</dbReference>
<protein>
    <submittedName>
        <fullName evidence="3">DUF58 domain-containing protein</fullName>
    </submittedName>
</protein>
<comment type="caution">
    <text evidence="3">The sequence shown here is derived from an EMBL/GenBank/DDBJ whole genome shotgun (WGS) entry which is preliminary data.</text>
</comment>
<dbReference type="InterPro" id="IPR002881">
    <property type="entry name" value="DUF58"/>
</dbReference>
<feature type="domain" description="DUF58" evidence="2">
    <location>
        <begin position="217"/>
        <end position="366"/>
    </location>
</feature>
<evidence type="ECO:0000259" key="2">
    <source>
        <dbReference type="Pfam" id="PF01882"/>
    </source>
</evidence>
<proteinExistence type="predicted"/>
<keyword evidence="1" id="KW-0472">Membrane</keyword>
<accession>A0ABW3L567</accession>
<dbReference type="Proteomes" id="UP001596990">
    <property type="component" value="Unassembled WGS sequence"/>
</dbReference>
<dbReference type="EMBL" id="JBHTKL010000005">
    <property type="protein sequence ID" value="MFD1020451.1"/>
    <property type="molecule type" value="Genomic_DNA"/>
</dbReference>
<organism evidence="3 4">
    <name type="scientific">Thalassobacillus hwangdonensis</name>
    <dbReference type="NCBI Taxonomy" id="546108"/>
    <lineage>
        <taxon>Bacteria</taxon>
        <taxon>Bacillati</taxon>
        <taxon>Bacillota</taxon>
        <taxon>Bacilli</taxon>
        <taxon>Bacillales</taxon>
        <taxon>Bacillaceae</taxon>
        <taxon>Thalassobacillus</taxon>
    </lineage>
</organism>